<keyword evidence="3" id="KW-0548">Nucleotidyltransferase</keyword>
<evidence type="ECO:0000256" key="1">
    <source>
        <dbReference type="SAM" id="MobiDB-lite"/>
    </source>
</evidence>
<protein>
    <submittedName>
        <fullName evidence="3">Reverse transcriptase domain-containing protein</fullName>
    </submittedName>
</protein>
<evidence type="ECO:0000313" key="3">
    <source>
        <dbReference type="EMBL" id="GEU63782.1"/>
    </source>
</evidence>
<name>A0A6L2LTK7_TANCI</name>
<dbReference type="PANTHER" id="PTHR24559">
    <property type="entry name" value="TRANSPOSON TY3-I GAG-POL POLYPROTEIN"/>
    <property type="match status" value="1"/>
</dbReference>
<accession>A0A6L2LTK7</accession>
<evidence type="ECO:0000259" key="2">
    <source>
        <dbReference type="Pfam" id="PF00078"/>
    </source>
</evidence>
<dbReference type="PANTHER" id="PTHR24559:SF444">
    <property type="entry name" value="REVERSE TRANSCRIPTASE DOMAIN-CONTAINING PROTEIN"/>
    <property type="match status" value="1"/>
</dbReference>
<dbReference type="EMBL" id="BKCJ010004909">
    <property type="protein sequence ID" value="GEU63782.1"/>
    <property type="molecule type" value="Genomic_DNA"/>
</dbReference>
<dbReference type="SUPFAM" id="SSF56672">
    <property type="entry name" value="DNA/RNA polymerases"/>
    <property type="match status" value="1"/>
</dbReference>
<feature type="compositionally biased region" description="Polar residues" evidence="1">
    <location>
        <begin position="124"/>
        <end position="134"/>
    </location>
</feature>
<keyword evidence="3" id="KW-0808">Transferase</keyword>
<keyword evidence="3" id="KW-0695">RNA-directed DNA polymerase</keyword>
<dbReference type="GO" id="GO:0003964">
    <property type="term" value="F:RNA-directed DNA polymerase activity"/>
    <property type="evidence" value="ECO:0007669"/>
    <property type="project" value="UniProtKB-KW"/>
</dbReference>
<dbReference type="InterPro" id="IPR053134">
    <property type="entry name" value="RNA-dir_DNA_polymerase"/>
</dbReference>
<dbReference type="Pfam" id="PF00078">
    <property type="entry name" value="RVT_1"/>
    <property type="match status" value="1"/>
</dbReference>
<dbReference type="CDD" id="cd01647">
    <property type="entry name" value="RT_LTR"/>
    <property type="match status" value="1"/>
</dbReference>
<dbReference type="InterPro" id="IPR043502">
    <property type="entry name" value="DNA/RNA_pol_sf"/>
</dbReference>
<sequence length="241" mass="27490">MLDLGGCSSLLQFFFNEYDIKNMILHTENSFLSLLFIVAVDTPYLARPIHRIGLDSLEVIRRIGNCSNAFSYEVQALILRIFLVEYGVLTWDACPGSSPVYCAGDDKISNKGRSSHNRERKSQSVRNSDGSSTSHPPPKSGKYEEKNAFHTSHRVFCYTKMPFKLKNVGATYKRLVEKAFDRQIGRNLEVYVDDHVIKSHGEQEAIRDIEETFRTLRRINMKLNPKKCTFVVEEECSSGIP</sequence>
<gene>
    <name evidence="3" type="ORF">Tci_035760</name>
</gene>
<feature type="region of interest" description="Disordered" evidence="1">
    <location>
        <begin position="110"/>
        <end position="145"/>
    </location>
</feature>
<organism evidence="3">
    <name type="scientific">Tanacetum cinerariifolium</name>
    <name type="common">Dalmatian daisy</name>
    <name type="synonym">Chrysanthemum cinerariifolium</name>
    <dbReference type="NCBI Taxonomy" id="118510"/>
    <lineage>
        <taxon>Eukaryota</taxon>
        <taxon>Viridiplantae</taxon>
        <taxon>Streptophyta</taxon>
        <taxon>Embryophyta</taxon>
        <taxon>Tracheophyta</taxon>
        <taxon>Spermatophyta</taxon>
        <taxon>Magnoliopsida</taxon>
        <taxon>eudicotyledons</taxon>
        <taxon>Gunneridae</taxon>
        <taxon>Pentapetalae</taxon>
        <taxon>asterids</taxon>
        <taxon>campanulids</taxon>
        <taxon>Asterales</taxon>
        <taxon>Asteraceae</taxon>
        <taxon>Asteroideae</taxon>
        <taxon>Anthemideae</taxon>
        <taxon>Anthemidinae</taxon>
        <taxon>Tanacetum</taxon>
    </lineage>
</organism>
<proteinExistence type="predicted"/>
<comment type="caution">
    <text evidence="3">The sequence shown here is derived from an EMBL/GenBank/DDBJ whole genome shotgun (WGS) entry which is preliminary data.</text>
</comment>
<reference evidence="3" key="1">
    <citation type="journal article" date="2019" name="Sci. Rep.">
        <title>Draft genome of Tanacetum cinerariifolium, the natural source of mosquito coil.</title>
        <authorList>
            <person name="Yamashiro T."/>
            <person name="Shiraishi A."/>
            <person name="Satake H."/>
            <person name="Nakayama K."/>
        </authorList>
    </citation>
    <scope>NUCLEOTIDE SEQUENCE</scope>
</reference>
<feature type="domain" description="Reverse transcriptase" evidence="2">
    <location>
        <begin position="148"/>
        <end position="232"/>
    </location>
</feature>
<dbReference type="Gene3D" id="3.30.70.270">
    <property type="match status" value="1"/>
</dbReference>
<dbReference type="InterPro" id="IPR000477">
    <property type="entry name" value="RT_dom"/>
</dbReference>
<dbReference type="InterPro" id="IPR043128">
    <property type="entry name" value="Rev_trsase/Diguanyl_cyclase"/>
</dbReference>
<dbReference type="AlphaFoldDB" id="A0A6L2LTK7"/>